<feature type="signal peptide" evidence="1">
    <location>
        <begin position="1"/>
        <end position="23"/>
    </location>
</feature>
<dbReference type="EMBL" id="JAVNWW010000001">
    <property type="protein sequence ID" value="MDU0807938.1"/>
    <property type="molecule type" value="Genomic_DNA"/>
</dbReference>
<accession>A0ABU3TPY8</accession>
<keyword evidence="3" id="KW-1185">Reference proteome</keyword>
<dbReference type="RefSeq" id="WP_315576535.1">
    <property type="nucleotide sequence ID" value="NZ_JARDXH010000004.1"/>
</dbReference>
<comment type="caution">
    <text evidence="2">The sequence shown here is derived from an EMBL/GenBank/DDBJ whole genome shotgun (WGS) entry which is preliminary data.</text>
</comment>
<protein>
    <recommendedName>
        <fullName evidence="4">DUF3347 domain-containing protein</fullName>
    </recommendedName>
</protein>
<evidence type="ECO:0000256" key="1">
    <source>
        <dbReference type="SAM" id="SignalP"/>
    </source>
</evidence>
<evidence type="ECO:0000313" key="3">
    <source>
        <dbReference type="Proteomes" id="UP001249959"/>
    </source>
</evidence>
<feature type="chain" id="PRO_5046590029" description="DUF3347 domain-containing protein" evidence="1">
    <location>
        <begin position="24"/>
        <end position="158"/>
    </location>
</feature>
<evidence type="ECO:0008006" key="4">
    <source>
        <dbReference type="Google" id="ProtNLM"/>
    </source>
</evidence>
<evidence type="ECO:0000313" key="2">
    <source>
        <dbReference type="EMBL" id="MDU0807938.1"/>
    </source>
</evidence>
<sequence>MKKQILMVSVLVGLSLTATAVKASGTASHVDASTTVLSHKKETLSEVIQSLIKKDFVGAYASTSASLTISILENYQNNQSAYLKASKAEQALFNETVQSIVNQAGVSDEKTNTWVKEINKSAKAINAIWSVLAIEPKIEADFNNESDQNQDLIVVFQN</sequence>
<organism evidence="2 3">
    <name type="scientific">Aquirufa regiilacus</name>
    <dbReference type="NCBI Taxonomy" id="3024868"/>
    <lineage>
        <taxon>Bacteria</taxon>
        <taxon>Pseudomonadati</taxon>
        <taxon>Bacteroidota</taxon>
        <taxon>Cytophagia</taxon>
        <taxon>Cytophagales</taxon>
        <taxon>Flectobacillaceae</taxon>
        <taxon>Aquirufa</taxon>
    </lineage>
</organism>
<keyword evidence="1" id="KW-0732">Signal</keyword>
<gene>
    <name evidence="2" type="ORF">PQG45_02680</name>
</gene>
<reference evidence="2 3" key="1">
    <citation type="submission" date="2023-09" db="EMBL/GenBank/DDBJ databases">
        <title>Aquirufa genomes.</title>
        <authorList>
            <person name="Pitt A."/>
        </authorList>
    </citation>
    <scope>NUCLEOTIDE SEQUENCE [LARGE SCALE GENOMIC DNA]</scope>
    <source>
        <strain evidence="2 3">LEOWEIH-7C</strain>
    </source>
</reference>
<dbReference type="Proteomes" id="UP001249959">
    <property type="component" value="Unassembled WGS sequence"/>
</dbReference>
<name>A0ABU3TPY8_9BACT</name>
<proteinExistence type="predicted"/>